<dbReference type="AlphaFoldDB" id="A0A8J6UH10"/>
<name>A0A8J6UH10_9BACT</name>
<evidence type="ECO:0000256" key="2">
    <source>
        <dbReference type="ARBA" id="ARBA00007613"/>
    </source>
</evidence>
<keyword evidence="5" id="KW-0812">Transmembrane</keyword>
<dbReference type="GO" id="GO:0015562">
    <property type="term" value="F:efflux transmembrane transporter activity"/>
    <property type="evidence" value="ECO:0007669"/>
    <property type="project" value="InterPro"/>
</dbReference>
<sequence length="434" mass="49328">MFINITLLLCVVLLWQVPTVLAGQISLEQVLRDAEAQAPAVRIAEFDLLAATAQIVEARSDYYPQVSARLGNEYVRVHGAADNVVSVGDAILADSASGYKHSLTFSAQYTLYDFGRRTLNLEFNKGRRQLAEYRRAAIRKDIHRQVIAIYGQALKLQQQTGVQRRRRQALLAIYRSSERLQEAGKYGREAVAAAALELAAAGVAEQDLAVEFANTLDSLTLLTGREYSPPTTVLAEVTAGSILDSDLYDVEQHPDIQSAQQEITRKEIELRLARRSRYPQLILTGSHRMFGSDQRRFDDSFSSLNSRDSRIVLIVDVPLFAGFRSLAQTARLQHELKSLELKKQSAIGEIRAEIRQRQRLYQNLTEQESVRLERQTLIDRQRQDLERMTEQQLLDQVVAWRQQIEWAQQKMELDIRRIDLAVQSLLLHNLMEGS</sequence>
<organism evidence="9 10">
    <name type="scientific">Pelovirga terrestris</name>
    <dbReference type="NCBI Taxonomy" id="2771352"/>
    <lineage>
        <taxon>Bacteria</taxon>
        <taxon>Pseudomonadati</taxon>
        <taxon>Thermodesulfobacteriota</taxon>
        <taxon>Desulfuromonadia</taxon>
        <taxon>Geobacterales</taxon>
        <taxon>Geobacteraceae</taxon>
        <taxon>Pelovirga</taxon>
    </lineage>
</organism>
<dbReference type="RefSeq" id="WP_191155613.1">
    <property type="nucleotide sequence ID" value="NZ_JACWUN010000008.1"/>
</dbReference>
<feature type="coiled-coil region" evidence="8">
    <location>
        <begin position="329"/>
        <end position="367"/>
    </location>
</feature>
<evidence type="ECO:0000256" key="7">
    <source>
        <dbReference type="ARBA" id="ARBA00023237"/>
    </source>
</evidence>
<evidence type="ECO:0000256" key="5">
    <source>
        <dbReference type="ARBA" id="ARBA00022692"/>
    </source>
</evidence>
<dbReference type="Proteomes" id="UP000632828">
    <property type="component" value="Unassembled WGS sequence"/>
</dbReference>
<comment type="subcellular location">
    <subcellularLocation>
        <location evidence="1">Cell outer membrane</location>
    </subcellularLocation>
</comment>
<dbReference type="InterPro" id="IPR051906">
    <property type="entry name" value="TolC-like"/>
</dbReference>
<evidence type="ECO:0000313" key="9">
    <source>
        <dbReference type="EMBL" id="MBD1400753.1"/>
    </source>
</evidence>
<accession>A0A8J6UH10</accession>
<evidence type="ECO:0000313" key="10">
    <source>
        <dbReference type="Proteomes" id="UP000632828"/>
    </source>
</evidence>
<evidence type="ECO:0000256" key="1">
    <source>
        <dbReference type="ARBA" id="ARBA00004442"/>
    </source>
</evidence>
<gene>
    <name evidence="9" type="ORF">ICT70_08735</name>
</gene>
<protein>
    <submittedName>
        <fullName evidence="9">TolC family protein</fullName>
    </submittedName>
</protein>
<dbReference type="GO" id="GO:0009279">
    <property type="term" value="C:cell outer membrane"/>
    <property type="evidence" value="ECO:0007669"/>
    <property type="project" value="UniProtKB-SubCell"/>
</dbReference>
<dbReference type="EMBL" id="JACWUN010000008">
    <property type="protein sequence ID" value="MBD1400753.1"/>
    <property type="molecule type" value="Genomic_DNA"/>
</dbReference>
<evidence type="ECO:0000256" key="6">
    <source>
        <dbReference type="ARBA" id="ARBA00023136"/>
    </source>
</evidence>
<keyword evidence="7" id="KW-0998">Cell outer membrane</keyword>
<dbReference type="InterPro" id="IPR003423">
    <property type="entry name" value="OMP_efflux"/>
</dbReference>
<dbReference type="PANTHER" id="PTHR30026:SF20">
    <property type="entry name" value="OUTER MEMBRANE PROTEIN TOLC"/>
    <property type="match status" value="1"/>
</dbReference>
<proteinExistence type="inferred from homology"/>
<keyword evidence="3" id="KW-0813">Transport</keyword>
<dbReference type="Gene3D" id="1.20.1600.10">
    <property type="entry name" value="Outer membrane efflux proteins (OEP)"/>
    <property type="match status" value="1"/>
</dbReference>
<dbReference type="GO" id="GO:1990281">
    <property type="term" value="C:efflux pump complex"/>
    <property type="evidence" value="ECO:0007669"/>
    <property type="project" value="TreeGrafter"/>
</dbReference>
<reference evidence="9" key="1">
    <citation type="submission" date="2020-09" db="EMBL/GenBank/DDBJ databases">
        <title>Pelobacter alkaliphilus sp. nov., a novel anaerobic arsenate-reducing bacterium from terrestrial mud volcano.</title>
        <authorList>
            <person name="Khomyakova M.A."/>
            <person name="Merkel A.Y."/>
            <person name="Slobodkin A.I."/>
        </authorList>
    </citation>
    <scope>NUCLEOTIDE SEQUENCE</scope>
    <source>
        <strain evidence="9">M08fum</strain>
    </source>
</reference>
<keyword evidence="10" id="KW-1185">Reference proteome</keyword>
<comment type="caution">
    <text evidence="9">The sequence shown here is derived from an EMBL/GenBank/DDBJ whole genome shotgun (WGS) entry which is preliminary data.</text>
</comment>
<evidence type="ECO:0000256" key="8">
    <source>
        <dbReference type="SAM" id="Coils"/>
    </source>
</evidence>
<evidence type="ECO:0000256" key="4">
    <source>
        <dbReference type="ARBA" id="ARBA00022452"/>
    </source>
</evidence>
<dbReference type="PANTHER" id="PTHR30026">
    <property type="entry name" value="OUTER MEMBRANE PROTEIN TOLC"/>
    <property type="match status" value="1"/>
</dbReference>
<keyword evidence="6" id="KW-0472">Membrane</keyword>
<keyword evidence="8" id="KW-0175">Coiled coil</keyword>
<dbReference type="SUPFAM" id="SSF56954">
    <property type="entry name" value="Outer membrane efflux proteins (OEP)"/>
    <property type="match status" value="1"/>
</dbReference>
<comment type="similarity">
    <text evidence="2">Belongs to the outer membrane factor (OMF) (TC 1.B.17) family.</text>
</comment>
<keyword evidence="4" id="KW-1134">Transmembrane beta strand</keyword>
<dbReference type="GO" id="GO:0015288">
    <property type="term" value="F:porin activity"/>
    <property type="evidence" value="ECO:0007669"/>
    <property type="project" value="TreeGrafter"/>
</dbReference>
<evidence type="ECO:0000256" key="3">
    <source>
        <dbReference type="ARBA" id="ARBA00022448"/>
    </source>
</evidence>
<dbReference type="Pfam" id="PF02321">
    <property type="entry name" value="OEP"/>
    <property type="match status" value="1"/>
</dbReference>